<dbReference type="PATRIC" id="fig|1028800.3.peg.5394"/>
<evidence type="ECO:0000313" key="6">
    <source>
        <dbReference type="EMBL" id="CDN51440.1"/>
    </source>
</evidence>
<reference evidence="7" key="1">
    <citation type="journal article" date="2014" name="BMC Genomics">
        <title>Genome sequencing of two Neorhizobium galegae strains reveals a noeT gene responsible for the unusual acetylation of the nodulation factors.</title>
        <authorList>
            <person name="Osterman J."/>
            <person name="Marsh J."/>
            <person name="Laine P.K."/>
            <person name="Zeng Z."/>
            <person name="Alatalo E."/>
            <person name="Sullivan J.T."/>
            <person name="Young J.P."/>
            <person name="Thomas-Oates J."/>
            <person name="Paulin L."/>
            <person name="Lindstrom K."/>
        </authorList>
    </citation>
    <scope>NUCLEOTIDE SEQUENCE [LARGE SCALE GENOMIC DNA]</scope>
    <source>
        <strain evidence="7">HAMBI 540</strain>
    </source>
</reference>
<dbReference type="InterPro" id="IPR008201">
    <property type="entry name" value="HepT-like"/>
</dbReference>
<keyword evidence="2" id="KW-1277">Toxin-antitoxin system</keyword>
<dbReference type="RefSeq" id="WP_041364897.1">
    <property type="nucleotide sequence ID" value="NZ_HG938354.1"/>
</dbReference>
<dbReference type="EMBL" id="HG938354">
    <property type="protein sequence ID" value="CDN51440.1"/>
    <property type="molecule type" value="Genomic_DNA"/>
</dbReference>
<dbReference type="KEGG" id="ngg:RG540_PA07640"/>
<dbReference type="GO" id="GO:0004540">
    <property type="term" value="F:RNA nuclease activity"/>
    <property type="evidence" value="ECO:0007669"/>
    <property type="project" value="InterPro"/>
</dbReference>
<name>A0A068T1S7_NEOGA</name>
<keyword evidence="3" id="KW-0540">Nuclease</keyword>
<dbReference type="HOGENOM" id="CLU_142825_3_2_5"/>
<dbReference type="Proteomes" id="UP000028181">
    <property type="component" value="Plasmid pHAMBI540a"/>
</dbReference>
<keyword evidence="5" id="KW-0378">Hydrolase</keyword>
<dbReference type="GO" id="GO:0016787">
    <property type="term" value="F:hydrolase activity"/>
    <property type="evidence" value="ECO:0007669"/>
    <property type="project" value="UniProtKB-KW"/>
</dbReference>
<dbReference type="AlphaFoldDB" id="A0A068T1S7"/>
<keyword evidence="7" id="KW-1185">Reference proteome</keyword>
<dbReference type="GO" id="GO:0110001">
    <property type="term" value="C:toxin-antitoxin complex"/>
    <property type="evidence" value="ECO:0007669"/>
    <property type="project" value="InterPro"/>
</dbReference>
<sequence>MVKRKVGPVLAEILEAIEGIQTHTTGKSLAEFERDWLLRLGTQRALEIVSEACRHIPDELLNLAPDVPWKKIRGIGNVLRHEYHKIADDVIWVVVMENVPPLKAAIKTIQQSVGDEDRS</sequence>
<evidence type="ECO:0000256" key="4">
    <source>
        <dbReference type="ARBA" id="ARBA00022741"/>
    </source>
</evidence>
<keyword evidence="1" id="KW-0597">Phosphoprotein</keyword>
<dbReference type="Pfam" id="PF01934">
    <property type="entry name" value="HepT-like"/>
    <property type="match status" value="1"/>
</dbReference>
<organism evidence="6 7">
    <name type="scientific">Neorhizobium galegae bv. orientalis str. HAMBI 540</name>
    <dbReference type="NCBI Taxonomy" id="1028800"/>
    <lineage>
        <taxon>Bacteria</taxon>
        <taxon>Pseudomonadati</taxon>
        <taxon>Pseudomonadota</taxon>
        <taxon>Alphaproteobacteria</taxon>
        <taxon>Hyphomicrobiales</taxon>
        <taxon>Rhizobiaceae</taxon>
        <taxon>Rhizobium/Agrobacterium group</taxon>
        <taxon>Neorhizobium</taxon>
    </lineage>
</organism>
<dbReference type="PANTHER" id="PTHR34139">
    <property type="entry name" value="UPF0331 PROTEIN MJ0127"/>
    <property type="match status" value="1"/>
</dbReference>
<keyword evidence="4" id="KW-0547">Nucleotide-binding</keyword>
<geneLocation type="plasmid" evidence="7">
    <name>II</name>
</geneLocation>
<dbReference type="InterPro" id="IPR051813">
    <property type="entry name" value="HepT_RNase_toxin"/>
</dbReference>
<protein>
    <submittedName>
        <fullName evidence="6">Tll2231 protein</fullName>
    </submittedName>
</protein>
<proteinExistence type="predicted"/>
<dbReference type="GeneID" id="24261296"/>
<gene>
    <name evidence="6" type="ORF">RG540_PA07640</name>
</gene>
<evidence type="ECO:0000256" key="3">
    <source>
        <dbReference type="ARBA" id="ARBA00022722"/>
    </source>
</evidence>
<dbReference type="OrthoDB" id="4829434at2"/>
<evidence type="ECO:0000256" key="2">
    <source>
        <dbReference type="ARBA" id="ARBA00022649"/>
    </source>
</evidence>
<accession>A0A068T1S7</accession>
<evidence type="ECO:0000256" key="5">
    <source>
        <dbReference type="ARBA" id="ARBA00022801"/>
    </source>
</evidence>
<dbReference type="eggNOG" id="COG2361">
    <property type="taxonomic scope" value="Bacteria"/>
</dbReference>
<evidence type="ECO:0000256" key="1">
    <source>
        <dbReference type="ARBA" id="ARBA00022553"/>
    </source>
</evidence>
<keyword evidence="6" id="KW-0614">Plasmid</keyword>
<dbReference type="GO" id="GO:0000166">
    <property type="term" value="F:nucleotide binding"/>
    <property type="evidence" value="ECO:0007669"/>
    <property type="project" value="UniProtKB-KW"/>
</dbReference>
<evidence type="ECO:0000313" key="7">
    <source>
        <dbReference type="Proteomes" id="UP000028181"/>
    </source>
</evidence>
<dbReference type="PANTHER" id="PTHR34139:SF1">
    <property type="entry name" value="RNASE MJ1380-RELATED"/>
    <property type="match status" value="1"/>
</dbReference>